<protein>
    <submittedName>
        <fullName evidence="1">Uncharacterized protein</fullName>
    </submittedName>
</protein>
<organism evidence="1 2">
    <name type="scientific">Thioclava marina</name>
    <dbReference type="NCBI Taxonomy" id="1915077"/>
    <lineage>
        <taxon>Bacteria</taxon>
        <taxon>Pseudomonadati</taxon>
        <taxon>Pseudomonadota</taxon>
        <taxon>Alphaproteobacteria</taxon>
        <taxon>Rhodobacterales</taxon>
        <taxon>Paracoccaceae</taxon>
        <taxon>Thioclava</taxon>
    </lineage>
</organism>
<reference evidence="1 2" key="1">
    <citation type="submission" date="2016-11" db="EMBL/GenBank/DDBJ databases">
        <title>A multilocus sequence analysis scheme for characterization of bacteria in the genus Thioclava.</title>
        <authorList>
            <person name="Liu Y."/>
            <person name="Shao Z."/>
        </authorList>
    </citation>
    <scope>NUCLEOTIDE SEQUENCE [LARGE SCALE GENOMIC DNA]</scope>
    <source>
        <strain evidence="1 2">11.10-0-13</strain>
    </source>
</reference>
<evidence type="ECO:0000313" key="1">
    <source>
        <dbReference type="EMBL" id="OOY13138.1"/>
    </source>
</evidence>
<name>A0ABX3MNM6_9RHOB</name>
<proteinExistence type="predicted"/>
<evidence type="ECO:0000313" key="2">
    <source>
        <dbReference type="Proteomes" id="UP000242224"/>
    </source>
</evidence>
<comment type="caution">
    <text evidence="1">The sequence shown here is derived from an EMBL/GenBank/DDBJ whole genome shotgun (WGS) entry which is preliminary data.</text>
</comment>
<dbReference type="Proteomes" id="UP000242224">
    <property type="component" value="Unassembled WGS sequence"/>
</dbReference>
<dbReference type="EMBL" id="MPZS01000001">
    <property type="protein sequence ID" value="OOY13138.1"/>
    <property type="molecule type" value="Genomic_DNA"/>
</dbReference>
<sequence length="86" mass="9598">MSTFMSDPARAEKLDKAGIAWRAAAVSQAQGEGQVDPAGYVARYQRESYEDWRGRGKLSAFSEDFRDWAKYCNSLAKSKGLTIMPD</sequence>
<accession>A0ABX3MNM6</accession>
<keyword evidence="2" id="KW-1185">Reference proteome</keyword>
<gene>
    <name evidence="1" type="ORF">BMG00_04880</name>
</gene>